<dbReference type="SUPFAM" id="SSF109604">
    <property type="entry name" value="HD-domain/PDEase-like"/>
    <property type="match status" value="1"/>
</dbReference>
<dbReference type="InterPro" id="IPR003607">
    <property type="entry name" value="HD/PDEase_dom"/>
</dbReference>
<dbReference type="CDD" id="cd00077">
    <property type="entry name" value="HDc"/>
    <property type="match status" value="1"/>
</dbReference>
<proteinExistence type="predicted"/>
<evidence type="ECO:0000313" key="2">
    <source>
        <dbReference type="EMBL" id="SDW09299.1"/>
    </source>
</evidence>
<dbReference type="InterPro" id="IPR011051">
    <property type="entry name" value="RmlC_Cupin_sf"/>
</dbReference>
<feature type="domain" description="HD-GYP" evidence="1">
    <location>
        <begin position="121"/>
        <end position="313"/>
    </location>
</feature>
<dbReference type="AlphaFoldDB" id="A0A1H2QS83"/>
<dbReference type="SMART" id="SM00471">
    <property type="entry name" value="HDc"/>
    <property type="match status" value="1"/>
</dbReference>
<dbReference type="Gene3D" id="2.60.120.10">
    <property type="entry name" value="Jelly Rolls"/>
    <property type="match status" value="1"/>
</dbReference>
<dbReference type="STRING" id="89784.SAMN04489725_1023"/>
<evidence type="ECO:0000259" key="1">
    <source>
        <dbReference type="PROSITE" id="PS51832"/>
    </source>
</evidence>
<reference evidence="3" key="1">
    <citation type="submission" date="2016-10" db="EMBL/GenBank/DDBJ databases">
        <authorList>
            <person name="Varghese N."/>
        </authorList>
    </citation>
    <scope>NUCLEOTIDE SEQUENCE [LARGE SCALE GENOMIC DNA]</scope>
    <source>
        <strain evidence="3">DSM 12489</strain>
    </source>
</reference>
<dbReference type="EMBL" id="FNOJ01000002">
    <property type="protein sequence ID" value="SDW09299.1"/>
    <property type="molecule type" value="Genomic_DNA"/>
</dbReference>
<evidence type="ECO:0000313" key="3">
    <source>
        <dbReference type="Proteomes" id="UP000182589"/>
    </source>
</evidence>
<dbReference type="InterPro" id="IPR014710">
    <property type="entry name" value="RmlC-like_jellyroll"/>
</dbReference>
<dbReference type="Gene3D" id="1.10.3210.10">
    <property type="entry name" value="Hypothetical protein af1432"/>
    <property type="match status" value="1"/>
</dbReference>
<protein>
    <submittedName>
        <fullName evidence="2">HD domain-containing protein</fullName>
    </submittedName>
</protein>
<gene>
    <name evidence="2" type="ORF">SAMN04489725_1023</name>
</gene>
<dbReference type="Pfam" id="PF13487">
    <property type="entry name" value="HD_5"/>
    <property type="match status" value="1"/>
</dbReference>
<organism evidence="2 3">
    <name type="scientific">Alicyclobacillus hesperidum</name>
    <dbReference type="NCBI Taxonomy" id="89784"/>
    <lineage>
        <taxon>Bacteria</taxon>
        <taxon>Bacillati</taxon>
        <taxon>Bacillota</taxon>
        <taxon>Bacilli</taxon>
        <taxon>Bacillales</taxon>
        <taxon>Alicyclobacillaceae</taxon>
        <taxon>Alicyclobacillus</taxon>
    </lineage>
</organism>
<dbReference type="PROSITE" id="PS51832">
    <property type="entry name" value="HD_GYP"/>
    <property type="match status" value="1"/>
</dbReference>
<dbReference type="Proteomes" id="UP000182589">
    <property type="component" value="Unassembled WGS sequence"/>
</dbReference>
<keyword evidence="3" id="KW-1185">Reference proteome</keyword>
<dbReference type="InterPro" id="IPR037522">
    <property type="entry name" value="HD_GYP_dom"/>
</dbReference>
<name>A0A1H2QS83_9BACL</name>
<dbReference type="InterPro" id="IPR052020">
    <property type="entry name" value="Cyclic_di-GMP/3'3'-cGAMP_PDE"/>
</dbReference>
<accession>A0A1H2QS83</accession>
<sequence length="313" mass="35058">MYDSSTPPSQWISIFSREEGLETAYTHNMTATLIASKNGTEIIHHRLARIGTMGITPAADWNELESFYLLTGSLRVTYGNETSILYPGDKLVAAPVHEHVCIVAIEDSEFLYVSSAPVFQTYRESIDGFHELAVQIALKDGYTASHCERIRRYSLMIGCELNLNATDLLSLSCGALFHDIGKIRIPDEILMKPGKLTPEEFDIIKQHTIFGRDIMNSPENPFLNIGSKVAEQHHERYDGSGYPYGLKRDEIYLPAAIVAVVDSYDAMVSNRPYQTARKKADAVREIVSLSGKLYDPRVVDAFLKVVDTFVDED</sequence>
<dbReference type="PANTHER" id="PTHR45228">
    <property type="entry name" value="CYCLIC DI-GMP PHOSPHODIESTERASE TM_0186-RELATED"/>
    <property type="match status" value="1"/>
</dbReference>
<dbReference type="SUPFAM" id="SSF51182">
    <property type="entry name" value="RmlC-like cupins"/>
    <property type="match status" value="1"/>
</dbReference>